<proteinExistence type="predicted"/>
<evidence type="ECO:0000313" key="1">
    <source>
        <dbReference type="EMBL" id="AKL79717.1"/>
    </source>
</evidence>
<keyword evidence="1" id="KW-0614">Plasmid</keyword>
<name>A0A0N7CHG9_WEICO</name>
<geneLocation type="plasmid" evidence="1">
    <name>pWcMBF8-1</name>
</geneLocation>
<accession>A0A0N7CHG9</accession>
<protein>
    <submittedName>
        <fullName evidence="1">Uncharacterized protein</fullName>
    </submittedName>
</protein>
<organism evidence="1">
    <name type="scientific">Weissella confusa</name>
    <name type="common">Lactobacillus confusus</name>
    <dbReference type="NCBI Taxonomy" id="1583"/>
    <lineage>
        <taxon>Bacteria</taxon>
        <taxon>Bacillati</taxon>
        <taxon>Bacillota</taxon>
        <taxon>Bacilli</taxon>
        <taxon>Lactobacillales</taxon>
        <taxon>Lactobacillaceae</taxon>
        <taxon>Weissella</taxon>
    </lineage>
</organism>
<dbReference type="AlphaFoldDB" id="A0A0N7CHG9"/>
<sequence length="116" mass="13441">MFKMCHILNINVLRRMPFLTDPLDKSGKSSPLNIYSSVIPTNKALNINMRAVYKGVFTEIPSQIAVEKNKIIHKVYMLIRLTRLYKIVCFKYCLLMSKIINKIIDSCNKTLYKIGI</sequence>
<reference evidence="1" key="1">
    <citation type="submission" date="2015-04" db="EMBL/GenBank/DDBJ databases">
        <title>Plasmid pWcMBF8-1 isolated from Weissella confusa strain MBF8-1 carries a bacteriocin-encoding locus.</title>
        <authorList>
            <person name="Malik A."/>
            <person name="Heng N.C.K."/>
        </authorList>
    </citation>
    <scope>NUCLEOTIDE SEQUENCE</scope>
    <source>
        <strain evidence="1">MBF8-1</strain>
        <plasmid evidence="1">pWcMBF8-1</plasmid>
    </source>
</reference>
<dbReference type="EMBL" id="KR350502">
    <property type="protein sequence ID" value="AKL79717.1"/>
    <property type="molecule type" value="Genomic_DNA"/>
</dbReference>
<gene>
    <name evidence="1" type="ORF">pWcMBF8-1_5</name>
</gene>